<organism evidence="1 2">
    <name type="scientific">Fulvivirga imtechensis AK7</name>
    <dbReference type="NCBI Taxonomy" id="1237149"/>
    <lineage>
        <taxon>Bacteria</taxon>
        <taxon>Pseudomonadati</taxon>
        <taxon>Bacteroidota</taxon>
        <taxon>Cytophagia</taxon>
        <taxon>Cytophagales</taxon>
        <taxon>Fulvivirgaceae</taxon>
        <taxon>Fulvivirga</taxon>
    </lineage>
</organism>
<dbReference type="EMBL" id="AMZN01000106">
    <property type="protein sequence ID" value="ELR68590.1"/>
    <property type="molecule type" value="Genomic_DNA"/>
</dbReference>
<dbReference type="AlphaFoldDB" id="L8JID5"/>
<gene>
    <name evidence="1" type="ORF">C900_00224</name>
</gene>
<sequence>MRNAAKQTEEKTRPERSGACIALFFSVVQPERVPQTHRFTLLFFGSG</sequence>
<comment type="caution">
    <text evidence="1">The sequence shown here is derived from an EMBL/GenBank/DDBJ whole genome shotgun (WGS) entry which is preliminary data.</text>
</comment>
<evidence type="ECO:0000313" key="2">
    <source>
        <dbReference type="Proteomes" id="UP000011135"/>
    </source>
</evidence>
<reference evidence="1 2" key="1">
    <citation type="submission" date="2012-12" db="EMBL/GenBank/DDBJ databases">
        <title>Genome assembly of Fulvivirga imtechensis AK7.</title>
        <authorList>
            <person name="Nupur N."/>
            <person name="Khatri I."/>
            <person name="Kumar R."/>
            <person name="Subramanian S."/>
            <person name="Pinnaka A."/>
        </authorList>
    </citation>
    <scope>NUCLEOTIDE SEQUENCE [LARGE SCALE GENOMIC DNA]</scope>
    <source>
        <strain evidence="1 2">AK7</strain>
    </source>
</reference>
<dbReference type="Proteomes" id="UP000011135">
    <property type="component" value="Unassembled WGS sequence"/>
</dbReference>
<protein>
    <submittedName>
        <fullName evidence="1">Uncharacterized protein</fullName>
    </submittedName>
</protein>
<keyword evidence="2" id="KW-1185">Reference proteome</keyword>
<proteinExistence type="predicted"/>
<name>L8JID5_9BACT</name>
<accession>L8JID5</accession>
<evidence type="ECO:0000313" key="1">
    <source>
        <dbReference type="EMBL" id="ELR68590.1"/>
    </source>
</evidence>